<feature type="chain" id="PRO_5040874807" evidence="1">
    <location>
        <begin position="19"/>
        <end position="411"/>
    </location>
</feature>
<name>A0A9W8ABZ5_9FUNG</name>
<evidence type="ECO:0000313" key="2">
    <source>
        <dbReference type="EMBL" id="KAJ1927555.1"/>
    </source>
</evidence>
<accession>A0A9W8ABZ5</accession>
<sequence>MRAALYFTVALTAAPWLAEITARPASDVPLNNLGTTSNLDTDNFEAFMYFSDDGGSPLSDMEETSLDDSRGLSLDHFEFPTDNEAGTTSLNTIGVPVDVTTSPPPFVLENLVNTLSSQNEPATISPVQMNAPTIPSAPAPVLQLPPVSASKPGIVRPIAPAPAPVPVPAVQQTLLGAPSYQSNAQQTTNDARFTPSGSATPLNLFETRPGLVTTPVMPATAGSTQPSALNQQNIRGLLTNLGLVESGFTAYPHVESVLYPSNLDSFQQYMGLYQQEVERDTRSLNLAQEDKSILLNSRFALRYQRVNAAIRGKFVMYYGFWDEQADQQKQVRYRIAYHPRFPFMVNEDLIAKYFGLRRMAIEKILPDTADTFAKLVTMFGVMQPSQGFILDPNYMLVGIRPIYLPGAAPPS</sequence>
<dbReference type="Proteomes" id="UP001150569">
    <property type="component" value="Unassembled WGS sequence"/>
</dbReference>
<dbReference type="EMBL" id="JANBPT010000112">
    <property type="protein sequence ID" value="KAJ1927555.1"/>
    <property type="molecule type" value="Genomic_DNA"/>
</dbReference>
<dbReference type="AlphaFoldDB" id="A0A9W8ABZ5"/>
<proteinExistence type="predicted"/>
<reference evidence="2" key="1">
    <citation type="submission" date="2022-07" db="EMBL/GenBank/DDBJ databases">
        <title>Phylogenomic reconstructions and comparative analyses of Kickxellomycotina fungi.</title>
        <authorList>
            <person name="Reynolds N.K."/>
            <person name="Stajich J.E."/>
            <person name="Barry K."/>
            <person name="Grigoriev I.V."/>
            <person name="Crous P."/>
            <person name="Smith M.E."/>
        </authorList>
    </citation>
    <scope>NUCLEOTIDE SEQUENCE</scope>
    <source>
        <strain evidence="2">RSA 861</strain>
    </source>
</reference>
<keyword evidence="3" id="KW-1185">Reference proteome</keyword>
<protein>
    <submittedName>
        <fullName evidence="2">Uncharacterized protein</fullName>
    </submittedName>
</protein>
<feature type="signal peptide" evidence="1">
    <location>
        <begin position="1"/>
        <end position="18"/>
    </location>
</feature>
<keyword evidence="1" id="KW-0732">Signal</keyword>
<evidence type="ECO:0000256" key="1">
    <source>
        <dbReference type="SAM" id="SignalP"/>
    </source>
</evidence>
<comment type="caution">
    <text evidence="2">The sequence shown here is derived from an EMBL/GenBank/DDBJ whole genome shotgun (WGS) entry which is preliminary data.</text>
</comment>
<gene>
    <name evidence="2" type="ORF">IWQ60_002812</name>
</gene>
<organism evidence="2 3">
    <name type="scientific">Tieghemiomyces parasiticus</name>
    <dbReference type="NCBI Taxonomy" id="78921"/>
    <lineage>
        <taxon>Eukaryota</taxon>
        <taxon>Fungi</taxon>
        <taxon>Fungi incertae sedis</taxon>
        <taxon>Zoopagomycota</taxon>
        <taxon>Kickxellomycotina</taxon>
        <taxon>Dimargaritomycetes</taxon>
        <taxon>Dimargaritales</taxon>
        <taxon>Dimargaritaceae</taxon>
        <taxon>Tieghemiomyces</taxon>
    </lineage>
</organism>
<evidence type="ECO:0000313" key="3">
    <source>
        <dbReference type="Proteomes" id="UP001150569"/>
    </source>
</evidence>